<name>A0AAJ4ZC83_PANPU</name>
<feature type="chain" id="PRO_5042513462" description="Copper resistance protein B" evidence="2">
    <location>
        <begin position="30"/>
        <end position="242"/>
    </location>
</feature>
<sequence length="242" mass="23488">MTLNFLRRHAWIVPVALSLWGVGSAPAYSADEANDATKAGGAATLEPTDARRAGPPPHDDPASPDAAVGPPPAAVLQDFARPSLSVPVGDWRMVNASTSAAPGMSEAHGMHGSHGAHGSTSGAPAAAMPGKAGMPAASGAHEAHRLPAASGPSGPPEASGSHGSHGASNAPPTSHGMLGGHDMQGHSGHAVATPGTLADHGAMSHAMPMPPPAEAPADAHAGHGGGRPSDGPAGHGSSGDSQ</sequence>
<dbReference type="EMBL" id="UGSJ01000001">
    <property type="protein sequence ID" value="SUA90703.1"/>
    <property type="molecule type" value="Genomic_DNA"/>
</dbReference>
<evidence type="ECO:0000313" key="3">
    <source>
        <dbReference type="EMBL" id="SUA90703.1"/>
    </source>
</evidence>
<keyword evidence="2" id="KW-0732">Signal</keyword>
<comment type="caution">
    <text evidence="3">The sequence shown here is derived from an EMBL/GenBank/DDBJ whole genome shotgun (WGS) entry which is preliminary data.</text>
</comment>
<feature type="region of interest" description="Disordered" evidence="1">
    <location>
        <begin position="102"/>
        <end position="242"/>
    </location>
</feature>
<feature type="region of interest" description="Disordered" evidence="1">
    <location>
        <begin position="35"/>
        <end position="73"/>
    </location>
</feature>
<evidence type="ECO:0000256" key="2">
    <source>
        <dbReference type="SAM" id="SignalP"/>
    </source>
</evidence>
<reference evidence="3 4" key="1">
    <citation type="submission" date="2018-06" db="EMBL/GenBank/DDBJ databases">
        <authorList>
            <consortium name="Pathogen Informatics"/>
            <person name="Doyle S."/>
        </authorList>
    </citation>
    <scope>NUCLEOTIDE SEQUENCE [LARGE SCALE GENOMIC DNA]</scope>
    <source>
        <strain evidence="3 4">NCTC13159</strain>
    </source>
</reference>
<protein>
    <recommendedName>
        <fullName evidence="5">Copper resistance protein B</fullName>
    </recommendedName>
</protein>
<organism evidence="3 4">
    <name type="scientific">Pandoraea pulmonicola</name>
    <dbReference type="NCBI Taxonomy" id="93221"/>
    <lineage>
        <taxon>Bacteria</taxon>
        <taxon>Pseudomonadati</taxon>
        <taxon>Pseudomonadota</taxon>
        <taxon>Betaproteobacteria</taxon>
        <taxon>Burkholderiales</taxon>
        <taxon>Burkholderiaceae</taxon>
        <taxon>Pandoraea</taxon>
    </lineage>
</organism>
<evidence type="ECO:0000313" key="4">
    <source>
        <dbReference type="Proteomes" id="UP000254589"/>
    </source>
</evidence>
<evidence type="ECO:0000256" key="1">
    <source>
        <dbReference type="SAM" id="MobiDB-lite"/>
    </source>
</evidence>
<feature type="compositionally biased region" description="Low complexity" evidence="1">
    <location>
        <begin position="116"/>
        <end position="140"/>
    </location>
</feature>
<feature type="compositionally biased region" description="Gly residues" evidence="1">
    <location>
        <begin position="222"/>
        <end position="242"/>
    </location>
</feature>
<feature type="compositionally biased region" description="Low complexity" evidence="1">
    <location>
        <begin position="147"/>
        <end position="171"/>
    </location>
</feature>
<evidence type="ECO:0008006" key="5">
    <source>
        <dbReference type="Google" id="ProtNLM"/>
    </source>
</evidence>
<feature type="signal peptide" evidence="2">
    <location>
        <begin position="1"/>
        <end position="29"/>
    </location>
</feature>
<accession>A0AAJ4ZC83</accession>
<feature type="compositionally biased region" description="Basic and acidic residues" evidence="1">
    <location>
        <begin position="48"/>
        <end position="61"/>
    </location>
</feature>
<gene>
    <name evidence="3" type="ORF">NCTC13159_02187</name>
</gene>
<dbReference type="AlphaFoldDB" id="A0AAJ4ZC83"/>
<proteinExistence type="predicted"/>
<dbReference type="Proteomes" id="UP000254589">
    <property type="component" value="Unassembled WGS sequence"/>
</dbReference>